<feature type="chain" id="PRO_5030504387" evidence="1">
    <location>
        <begin position="20"/>
        <end position="240"/>
    </location>
</feature>
<protein>
    <submittedName>
        <fullName evidence="2">Uncharacterized protein</fullName>
    </submittedName>
</protein>
<gene>
    <name evidence="2" type="ORF">OSIN01602_LOCUS17615</name>
</gene>
<organism evidence="2">
    <name type="scientific">Trieres chinensis</name>
    <name type="common">Marine centric diatom</name>
    <name type="synonym">Odontella sinensis</name>
    <dbReference type="NCBI Taxonomy" id="1514140"/>
    <lineage>
        <taxon>Eukaryota</taxon>
        <taxon>Sar</taxon>
        <taxon>Stramenopiles</taxon>
        <taxon>Ochrophyta</taxon>
        <taxon>Bacillariophyta</taxon>
        <taxon>Mediophyceae</taxon>
        <taxon>Biddulphiophycidae</taxon>
        <taxon>Eupodiscales</taxon>
        <taxon>Parodontellaceae</taxon>
        <taxon>Trieres</taxon>
    </lineage>
</organism>
<feature type="signal peptide" evidence="1">
    <location>
        <begin position="1"/>
        <end position="19"/>
    </location>
</feature>
<sequence>MRLSVPIATLLSFAPVAFGAFKDGDNCGVTTRDFIDDVFVGDYLVAGEGGCDLNENDVRCHCHPNFDDDTSLGEWAWQCSDDPVTFGPAPGKECPETIPVPYEVEFIEAFREGTATDAENPLVCDSTKHPTGREGDEVCAYSECDNGGSRSAVCGCVDLKGYGIGIGEQWYCLHSTCDCGAGEGGKVEDGQKMEDIGGEAGEMGAKDTEEKEEDTMMKTESAAVRWMLNGCLAVIPLLFL</sequence>
<reference evidence="2" key="1">
    <citation type="submission" date="2021-01" db="EMBL/GenBank/DDBJ databases">
        <authorList>
            <person name="Corre E."/>
            <person name="Pelletier E."/>
            <person name="Niang G."/>
            <person name="Scheremetjew M."/>
            <person name="Finn R."/>
            <person name="Kale V."/>
            <person name="Holt S."/>
            <person name="Cochrane G."/>
            <person name="Meng A."/>
            <person name="Brown T."/>
            <person name="Cohen L."/>
        </authorList>
    </citation>
    <scope>NUCLEOTIDE SEQUENCE</scope>
    <source>
        <strain evidence="2">Grunow 1884</strain>
    </source>
</reference>
<evidence type="ECO:0000256" key="1">
    <source>
        <dbReference type="SAM" id="SignalP"/>
    </source>
</evidence>
<proteinExistence type="predicted"/>
<name>A0A7S2A189_TRICV</name>
<evidence type="ECO:0000313" key="2">
    <source>
        <dbReference type="EMBL" id="CAD9354758.1"/>
    </source>
</evidence>
<dbReference type="AlphaFoldDB" id="A0A7S2A189"/>
<accession>A0A7S2A189</accession>
<dbReference type="EMBL" id="HBGO01030668">
    <property type="protein sequence ID" value="CAD9354758.1"/>
    <property type="molecule type" value="Transcribed_RNA"/>
</dbReference>
<keyword evidence="1" id="KW-0732">Signal</keyword>